<reference evidence="10" key="2">
    <citation type="submission" date="2014-07" db="EMBL/GenBank/DDBJ databases">
        <authorList>
            <person name="Hull J."/>
        </authorList>
    </citation>
    <scope>NUCLEOTIDE SEQUENCE</scope>
</reference>
<evidence type="ECO:0000313" key="9">
    <source>
        <dbReference type="EMBL" id="JAG22279.1"/>
    </source>
</evidence>
<dbReference type="InterPro" id="IPR050750">
    <property type="entry name" value="C5-MTase"/>
</dbReference>
<dbReference type="EMBL" id="GBHO01021325">
    <property type="protein sequence ID" value="JAG22279.1"/>
    <property type="molecule type" value="Transcribed_RNA"/>
</dbReference>
<dbReference type="PROSITE" id="PS00095">
    <property type="entry name" value="C5_MTASE_2"/>
    <property type="match status" value="1"/>
</dbReference>
<dbReference type="SUPFAM" id="SSF53335">
    <property type="entry name" value="S-adenosyl-L-methionine-dependent methyltransferases"/>
    <property type="match status" value="1"/>
</dbReference>
<dbReference type="Gene3D" id="3.40.50.150">
    <property type="entry name" value="Vaccinia Virus protein VP39"/>
    <property type="match status" value="1"/>
</dbReference>
<protein>
    <recommendedName>
        <fullName evidence="5">tRNA (cytosine(38)-C(5))-methyltransferase</fullName>
        <ecNumber evidence="4">2.1.1.204</ecNumber>
    </recommendedName>
    <alternativeName>
        <fullName evidence="6">DNA (cytosine-5)-methyltransferase-like protein 2</fullName>
    </alternativeName>
</protein>
<dbReference type="InterPro" id="IPR031303">
    <property type="entry name" value="C5_meth_CS"/>
</dbReference>
<dbReference type="NCBIfam" id="TIGR00675">
    <property type="entry name" value="dcm"/>
    <property type="match status" value="1"/>
</dbReference>
<dbReference type="PROSITE" id="PS51679">
    <property type="entry name" value="SAM_MT_C5"/>
    <property type="match status" value="1"/>
</dbReference>
<dbReference type="Gene3D" id="3.90.120.10">
    <property type="entry name" value="DNA Methylase, subunit A, domain 2"/>
    <property type="match status" value="1"/>
</dbReference>
<sequence length="354" mass="40255">MPDLAPLKILELFSGIGGMHTALGISEVPGEVCAAVDINSVANEVYSHNFPNIKVLRKNIQKISPNFINKMGVNTILMSPPCQPFTRVGNKKDLDDKRCVPLAHILSILKELVHLQYILVENVTGFETSEAGECLRGAVTAAGFEFREMMISPLQLGIPNSRERYYMVAVKKPLQFTLDIPARDELDDKAVRNIMRKVSNRKTPSCISDILDLPDDSSEYNKFLVSDDVLRKRAWILDIATKTSTKTCCYTKSYTHYIEGTGSVYCPYDEKFIENTYETAKTLERDSSEYLTCLKTLRLRFFTPKEVQRTLCFPDSFTYPPEITRKQKYRLLGNSINVEVVSRLIRIMTNYTET</sequence>
<evidence type="ECO:0000256" key="6">
    <source>
        <dbReference type="ARBA" id="ARBA00042810"/>
    </source>
</evidence>
<dbReference type="GO" id="GO:0032259">
    <property type="term" value="P:methylation"/>
    <property type="evidence" value="ECO:0007669"/>
    <property type="project" value="UniProtKB-KW"/>
</dbReference>
<reference evidence="10" key="1">
    <citation type="journal article" date="2014" name="PLoS ONE">
        <title>Transcriptome-Based Identification of ABC Transporters in the Western Tarnished Plant Bug Lygus hesperus.</title>
        <authorList>
            <person name="Hull J.J."/>
            <person name="Chaney K."/>
            <person name="Geib S.M."/>
            <person name="Fabrick J.A."/>
            <person name="Brent C.S."/>
            <person name="Walsh D."/>
            <person name="Lavine L.C."/>
        </authorList>
    </citation>
    <scope>NUCLEOTIDE SEQUENCE</scope>
</reference>
<gene>
    <name evidence="10" type="primary">TRDMT1_1</name>
    <name evidence="9" type="synonym">TRDMT1_2</name>
    <name evidence="10" type="ORF">CM83_56058</name>
    <name evidence="9" type="ORF">CM83_56059</name>
</gene>
<evidence type="ECO:0000256" key="3">
    <source>
        <dbReference type="ARBA" id="ARBA00022691"/>
    </source>
</evidence>
<comment type="similarity">
    <text evidence="7 8">Belongs to the class I-like SAM-binding methyltransferase superfamily. C5-methyltransferase family.</text>
</comment>
<evidence type="ECO:0000256" key="4">
    <source>
        <dbReference type="ARBA" id="ARBA00039081"/>
    </source>
</evidence>
<dbReference type="PANTHER" id="PTHR46098">
    <property type="entry name" value="TRNA (CYTOSINE(38)-C(5))-METHYLTRANSFERASE"/>
    <property type="match status" value="1"/>
</dbReference>
<dbReference type="EC" id="2.1.1.204" evidence="4"/>
<keyword evidence="2 7" id="KW-0808">Transferase</keyword>
<dbReference type="GO" id="GO:0005634">
    <property type="term" value="C:nucleus"/>
    <property type="evidence" value="ECO:0007669"/>
    <property type="project" value="TreeGrafter"/>
</dbReference>
<dbReference type="GO" id="GO:0008168">
    <property type="term" value="F:methyltransferase activity"/>
    <property type="evidence" value="ECO:0007669"/>
    <property type="project" value="UniProtKB-KW"/>
</dbReference>
<dbReference type="InterPro" id="IPR001525">
    <property type="entry name" value="C5_MeTfrase"/>
</dbReference>
<evidence type="ECO:0000256" key="8">
    <source>
        <dbReference type="RuleBase" id="RU000416"/>
    </source>
</evidence>
<dbReference type="PRINTS" id="PR00105">
    <property type="entry name" value="C5METTRFRASE"/>
</dbReference>
<evidence type="ECO:0000256" key="7">
    <source>
        <dbReference type="PROSITE-ProRule" id="PRU01016"/>
    </source>
</evidence>
<evidence type="ECO:0000256" key="1">
    <source>
        <dbReference type="ARBA" id="ARBA00022603"/>
    </source>
</evidence>
<dbReference type="EMBL" id="GBHO01021324">
    <property type="protein sequence ID" value="JAG22280.1"/>
    <property type="molecule type" value="Transcribed_RNA"/>
</dbReference>
<keyword evidence="3 7" id="KW-0949">S-adenosyl-L-methionine</keyword>
<dbReference type="Pfam" id="PF00145">
    <property type="entry name" value="DNA_methylase"/>
    <property type="match status" value="1"/>
</dbReference>
<evidence type="ECO:0000256" key="5">
    <source>
        <dbReference type="ARBA" id="ARBA00039681"/>
    </source>
</evidence>
<proteinExistence type="inferred from homology"/>
<organism evidence="10">
    <name type="scientific">Lygus hesperus</name>
    <name type="common">Western plant bug</name>
    <dbReference type="NCBI Taxonomy" id="30085"/>
    <lineage>
        <taxon>Eukaryota</taxon>
        <taxon>Metazoa</taxon>
        <taxon>Ecdysozoa</taxon>
        <taxon>Arthropoda</taxon>
        <taxon>Hexapoda</taxon>
        <taxon>Insecta</taxon>
        <taxon>Pterygota</taxon>
        <taxon>Neoptera</taxon>
        <taxon>Paraneoptera</taxon>
        <taxon>Hemiptera</taxon>
        <taxon>Heteroptera</taxon>
        <taxon>Panheteroptera</taxon>
        <taxon>Cimicomorpha</taxon>
        <taxon>Miridae</taxon>
        <taxon>Mirini</taxon>
        <taxon>Lygus</taxon>
    </lineage>
</organism>
<accession>A0A0A9XYC4</accession>
<dbReference type="PANTHER" id="PTHR46098:SF1">
    <property type="entry name" value="TRNA (CYTOSINE(38)-C(5))-METHYLTRANSFERASE"/>
    <property type="match status" value="1"/>
</dbReference>
<dbReference type="AlphaFoldDB" id="A0A0A9XYC4"/>
<dbReference type="InterPro" id="IPR029063">
    <property type="entry name" value="SAM-dependent_MTases_sf"/>
</dbReference>
<evidence type="ECO:0000256" key="2">
    <source>
        <dbReference type="ARBA" id="ARBA00022679"/>
    </source>
</evidence>
<name>A0A0A9XYC4_LYGHE</name>
<keyword evidence="1 7" id="KW-0489">Methyltransferase</keyword>
<feature type="active site" evidence="7">
    <location>
        <position position="82"/>
    </location>
</feature>
<evidence type="ECO:0000313" key="10">
    <source>
        <dbReference type="EMBL" id="JAG22280.1"/>
    </source>
</evidence>